<name>A0AAD6ZNQ2_9AGAR</name>
<dbReference type="EMBL" id="JARIHO010000035">
    <property type="protein sequence ID" value="KAJ7331394.1"/>
    <property type="molecule type" value="Genomic_DNA"/>
</dbReference>
<accession>A0AAD6ZNQ2</accession>
<comment type="caution">
    <text evidence="4">The sequence shown here is derived from an EMBL/GenBank/DDBJ whole genome shotgun (WGS) entry which is preliminary data.</text>
</comment>
<feature type="transmembrane region" description="Helical" evidence="2">
    <location>
        <begin position="381"/>
        <end position="399"/>
    </location>
</feature>
<dbReference type="Proteomes" id="UP001218218">
    <property type="component" value="Unassembled WGS sequence"/>
</dbReference>
<feature type="transmembrane region" description="Helical" evidence="2">
    <location>
        <begin position="614"/>
        <end position="632"/>
    </location>
</feature>
<evidence type="ECO:0000313" key="5">
    <source>
        <dbReference type="Proteomes" id="UP001218218"/>
    </source>
</evidence>
<feature type="signal peptide" evidence="3">
    <location>
        <begin position="1"/>
        <end position="21"/>
    </location>
</feature>
<keyword evidence="5" id="KW-1185">Reference proteome</keyword>
<keyword evidence="2" id="KW-0812">Transmembrane</keyword>
<evidence type="ECO:0000313" key="4">
    <source>
        <dbReference type="EMBL" id="KAJ7331394.1"/>
    </source>
</evidence>
<keyword evidence="2" id="KW-1133">Transmembrane helix</keyword>
<keyword evidence="3" id="KW-0732">Signal</keyword>
<feature type="region of interest" description="Disordered" evidence="1">
    <location>
        <begin position="527"/>
        <end position="548"/>
    </location>
</feature>
<dbReference type="AlphaFoldDB" id="A0AAD6ZNQ2"/>
<evidence type="ECO:0000256" key="2">
    <source>
        <dbReference type="SAM" id="Phobius"/>
    </source>
</evidence>
<feature type="chain" id="PRO_5042211083" evidence="3">
    <location>
        <begin position="22"/>
        <end position="637"/>
    </location>
</feature>
<proteinExistence type="predicted"/>
<feature type="transmembrane region" description="Helical" evidence="2">
    <location>
        <begin position="262"/>
        <end position="282"/>
    </location>
</feature>
<feature type="transmembrane region" description="Helical" evidence="2">
    <location>
        <begin position="348"/>
        <end position="369"/>
    </location>
</feature>
<evidence type="ECO:0000256" key="1">
    <source>
        <dbReference type="SAM" id="MobiDB-lite"/>
    </source>
</evidence>
<gene>
    <name evidence="4" type="ORF">DFH08DRAFT_881487</name>
</gene>
<feature type="transmembrane region" description="Helical" evidence="2">
    <location>
        <begin position="558"/>
        <end position="577"/>
    </location>
</feature>
<evidence type="ECO:0000256" key="3">
    <source>
        <dbReference type="SAM" id="SignalP"/>
    </source>
</evidence>
<organism evidence="4 5">
    <name type="scientific">Mycena albidolilacea</name>
    <dbReference type="NCBI Taxonomy" id="1033008"/>
    <lineage>
        <taxon>Eukaryota</taxon>
        <taxon>Fungi</taxon>
        <taxon>Dikarya</taxon>
        <taxon>Basidiomycota</taxon>
        <taxon>Agaricomycotina</taxon>
        <taxon>Agaricomycetes</taxon>
        <taxon>Agaricomycetidae</taxon>
        <taxon>Agaricales</taxon>
        <taxon>Marasmiineae</taxon>
        <taxon>Mycenaceae</taxon>
        <taxon>Mycena</taxon>
    </lineage>
</organism>
<protein>
    <submittedName>
        <fullName evidence="4">Uncharacterized protein</fullName>
    </submittedName>
</protein>
<sequence>MHFRLLHHILLLASQCYSVLAQSTVVSNTAAWSSQIIAFWGSVGLGARLSTPQKVSNPFTALFGLFRILNRTWTISSALQNSGFVYLSQGFVGGSVRVHVVVICWKNKSDLMRLALRIAMTAEAVARQNWAIVVVGRQLKGEEITQPLSVWTTCPRMATYSTVRHKLSVDLVPHIEDEDVLSLIKHPAFGIDSIADLLANLHTPATRVALFTEVAPALQNATTIARYVTGWQLPETSSPYIHTVKYTGSYATSRTLKVDSAFLLYILVHLAVAVAVGLMAAATGRGLAVWLFSTRVVISQIGGASFTGDESLFTILAFADIQLNMETEEGNFLVAGDVIFWSMKIREVVIVLLLNVLEIAVIAGGWVYGSLQSQRFSPTGLVGHGMVWLAFCVSIMLAARAMFGLKERVTAPIIGIFEVPGQQSFHQHSLHADCTLYIPAVADMNNDKYAILSLASEILSSASNDTVALLSALRLLRSPAFATKVEEFAIEKCMAYDYKDYHLVSIKTAPSKKAQLQDLPKKKLKKKTAVQDGEKQQQPVPPSPTSVTRGWKYPWKSFAVCIVLVGLSACASTTYAYVSLPRWFKMCVEVVVSICAVYVSTLDRTSPLPHLQHSYMSFMIAATVVCSVWYVGVEGVA</sequence>
<keyword evidence="2" id="KW-0472">Membrane</keyword>
<reference evidence="4" key="1">
    <citation type="submission" date="2023-03" db="EMBL/GenBank/DDBJ databases">
        <title>Massive genome expansion in bonnet fungi (Mycena s.s.) driven by repeated elements and novel gene families across ecological guilds.</title>
        <authorList>
            <consortium name="Lawrence Berkeley National Laboratory"/>
            <person name="Harder C.B."/>
            <person name="Miyauchi S."/>
            <person name="Viragh M."/>
            <person name="Kuo A."/>
            <person name="Thoen E."/>
            <person name="Andreopoulos B."/>
            <person name="Lu D."/>
            <person name="Skrede I."/>
            <person name="Drula E."/>
            <person name="Henrissat B."/>
            <person name="Morin E."/>
            <person name="Kohler A."/>
            <person name="Barry K."/>
            <person name="LaButti K."/>
            <person name="Morin E."/>
            <person name="Salamov A."/>
            <person name="Lipzen A."/>
            <person name="Mereny Z."/>
            <person name="Hegedus B."/>
            <person name="Baldrian P."/>
            <person name="Stursova M."/>
            <person name="Weitz H."/>
            <person name="Taylor A."/>
            <person name="Grigoriev I.V."/>
            <person name="Nagy L.G."/>
            <person name="Martin F."/>
            <person name="Kauserud H."/>
        </authorList>
    </citation>
    <scope>NUCLEOTIDE SEQUENCE</scope>
    <source>
        <strain evidence="4">CBHHK002</strain>
    </source>
</reference>